<feature type="signal peptide" evidence="2">
    <location>
        <begin position="1"/>
        <end position="20"/>
    </location>
</feature>
<organism evidence="4 5">
    <name type="scientific">Polaribacter sejongensis</name>
    <dbReference type="NCBI Taxonomy" id="985043"/>
    <lineage>
        <taxon>Bacteria</taxon>
        <taxon>Pseudomonadati</taxon>
        <taxon>Bacteroidota</taxon>
        <taxon>Flavobacteriia</taxon>
        <taxon>Flavobacteriales</taxon>
        <taxon>Flavobacteriaceae</taxon>
    </lineage>
</organism>
<dbReference type="Proteomes" id="UP000232721">
    <property type="component" value="Chromosome"/>
</dbReference>
<evidence type="ECO:0000313" key="5">
    <source>
        <dbReference type="Proteomes" id="UP000232721"/>
    </source>
</evidence>
<evidence type="ECO:0000259" key="3">
    <source>
        <dbReference type="Pfam" id="PF18962"/>
    </source>
</evidence>
<keyword evidence="1 2" id="KW-0732">Signal</keyword>
<gene>
    <name evidence="4" type="ORF">BTO15_08230</name>
</gene>
<evidence type="ECO:0000256" key="2">
    <source>
        <dbReference type="SAM" id="SignalP"/>
    </source>
</evidence>
<dbReference type="InterPro" id="IPR025975">
    <property type="entry name" value="Polysacc_lyase"/>
</dbReference>
<reference evidence="4 5" key="1">
    <citation type="submission" date="2017-02" db="EMBL/GenBank/DDBJ databases">
        <title>Trade-off between light-utilization and light-protection in marine flavobacteria.</title>
        <authorList>
            <person name="Kumagai Y."/>
            <person name="Yoshizawa S."/>
            <person name="Kogure K."/>
            <person name="Iwasaki W."/>
        </authorList>
    </citation>
    <scope>NUCLEOTIDE SEQUENCE [LARGE SCALE GENOMIC DNA]</scope>
    <source>
        <strain evidence="4 5">KCTC 23670</strain>
    </source>
</reference>
<evidence type="ECO:0000256" key="1">
    <source>
        <dbReference type="ARBA" id="ARBA00022729"/>
    </source>
</evidence>
<feature type="chain" id="PRO_5047047738" evidence="2">
    <location>
        <begin position="21"/>
        <end position="357"/>
    </location>
</feature>
<accession>A0ABN5F5X3</accession>
<sequence length="357" mass="40592">MKNFLFGIAFLTLVSQTIFSQVVLSADGPGNTYELINSVFANPNRSAVEAPDCNHADFGNHIDEVFDTELNKNVFRFHIHVTPDNDRCKKFDRQRNEIKTYADSPETLKATKGETVTYKWKFKLSDSFKTSASFTHIHQIKAVGGAYASIPMISFTLRKGNPDKLELRYTATNNQTTLKTANLDLFRGNWVEVTEHIKFDDVGSYSLEIRKVSNNEEIFSYSNSPLDTWQDGAEFARPKWGIYRSLNNKQDLQDEIVKYADFSIEEITGLLSVDDLKAKAESILLFPNPASNEIEFKNADSDTYDKVALFDNTGRKISIEKRLNNKKIDVSGFSKGLYFVVFTKDSIIVKVLKCYIK</sequence>
<dbReference type="InterPro" id="IPR026444">
    <property type="entry name" value="Secre_tail"/>
</dbReference>
<dbReference type="RefSeq" id="WP_208891058.1">
    <property type="nucleotide sequence ID" value="NZ_CP019336.1"/>
</dbReference>
<dbReference type="NCBIfam" id="TIGR04183">
    <property type="entry name" value="Por_Secre_tail"/>
    <property type="match status" value="1"/>
</dbReference>
<proteinExistence type="predicted"/>
<name>A0ABN5F5X3_9FLAO</name>
<evidence type="ECO:0000313" key="4">
    <source>
        <dbReference type="EMBL" id="AUC22084.1"/>
    </source>
</evidence>
<feature type="domain" description="Secretion system C-terminal sorting" evidence="3">
    <location>
        <begin position="285"/>
        <end position="346"/>
    </location>
</feature>
<protein>
    <submittedName>
        <fullName evidence="4">Fibronectin type III</fullName>
    </submittedName>
</protein>
<keyword evidence="5" id="KW-1185">Reference proteome</keyword>
<dbReference type="Gene3D" id="2.60.120.200">
    <property type="match status" value="1"/>
</dbReference>
<dbReference type="Pfam" id="PF18962">
    <property type="entry name" value="Por_Secre_tail"/>
    <property type="match status" value="1"/>
</dbReference>
<dbReference type="Pfam" id="PF14099">
    <property type="entry name" value="Polysacc_lyase"/>
    <property type="match status" value="1"/>
</dbReference>
<dbReference type="EMBL" id="CP019336">
    <property type="protein sequence ID" value="AUC22084.1"/>
    <property type="molecule type" value="Genomic_DNA"/>
</dbReference>